<dbReference type="RefSeq" id="WP_089826306.1">
    <property type="nucleotide sequence ID" value="NZ_FODV01000011.1"/>
</dbReference>
<keyword evidence="1" id="KW-0472">Membrane</keyword>
<accession>A0A1H8UKU6</accession>
<keyword evidence="3" id="KW-1185">Reference proteome</keyword>
<feature type="transmembrane region" description="Helical" evidence="1">
    <location>
        <begin position="135"/>
        <end position="166"/>
    </location>
</feature>
<gene>
    <name evidence="2" type="ORF">SAMN04487948_111109</name>
</gene>
<dbReference type="AlphaFoldDB" id="A0A1H8UKU6"/>
<sequence length="187" mass="20261">MNTSVASEFRRVSETDRQFPAYGPIEAALGYVLFYVLIDRVTPAIVTVFSDTVLDLSPSFVRFGLATALWFMLVVVVVDQTRRQLAALGVVTYDDLQLRLWSRVTASSLRTAGYLLALVAGTAIAVISFDRAVEALLTLIPVVATVDVVAVDLTEVFVMVVFFVAYSVAAHSLDRLVIGGIRVLASG</sequence>
<dbReference type="EMBL" id="FODV01000011">
    <property type="protein sequence ID" value="SEP03706.1"/>
    <property type="molecule type" value="Genomic_DNA"/>
</dbReference>
<keyword evidence="1" id="KW-1133">Transmembrane helix</keyword>
<dbReference type="Proteomes" id="UP000199126">
    <property type="component" value="Unassembled WGS sequence"/>
</dbReference>
<protein>
    <submittedName>
        <fullName evidence="2">Uncharacterized protein</fullName>
    </submittedName>
</protein>
<dbReference type="OrthoDB" id="275769at2157"/>
<evidence type="ECO:0000313" key="3">
    <source>
        <dbReference type="Proteomes" id="UP000199126"/>
    </source>
</evidence>
<reference evidence="3" key="1">
    <citation type="submission" date="2016-10" db="EMBL/GenBank/DDBJ databases">
        <authorList>
            <person name="Varghese N."/>
            <person name="Submissions S."/>
        </authorList>
    </citation>
    <scope>NUCLEOTIDE SEQUENCE [LARGE SCALE GENOMIC DNA]</scope>
    <source>
        <strain evidence="3">CGMCC 1.10121</strain>
    </source>
</reference>
<feature type="transmembrane region" description="Helical" evidence="1">
    <location>
        <begin position="21"/>
        <end position="38"/>
    </location>
</feature>
<keyword evidence="1" id="KW-0812">Transmembrane</keyword>
<proteinExistence type="predicted"/>
<name>A0A1H8UKU6_9EURY</name>
<feature type="transmembrane region" description="Helical" evidence="1">
    <location>
        <begin position="58"/>
        <end position="78"/>
    </location>
</feature>
<organism evidence="2 3">
    <name type="scientific">Halogranum amylolyticum</name>
    <dbReference type="NCBI Taxonomy" id="660520"/>
    <lineage>
        <taxon>Archaea</taxon>
        <taxon>Methanobacteriati</taxon>
        <taxon>Methanobacteriota</taxon>
        <taxon>Stenosarchaea group</taxon>
        <taxon>Halobacteria</taxon>
        <taxon>Halobacteriales</taxon>
        <taxon>Haloferacaceae</taxon>
    </lineage>
</organism>
<feature type="transmembrane region" description="Helical" evidence="1">
    <location>
        <begin position="112"/>
        <end position="129"/>
    </location>
</feature>
<evidence type="ECO:0000313" key="2">
    <source>
        <dbReference type="EMBL" id="SEP03706.1"/>
    </source>
</evidence>
<evidence type="ECO:0000256" key="1">
    <source>
        <dbReference type="SAM" id="Phobius"/>
    </source>
</evidence>